<sequence>MIKIGRGFFNFILEPVVDNSIGEVIGYEILCRSCDSPVDNEVFFRNLAIEELKKVFFAQIDYFLQALIENKITANQLFVNAPVALLLDDEIICSLARVKKNMVVNVEIELDFESKECIQQIILGRNRLMASGASVQIWLDDVTTSRFFSLKKWADLGFNIKVDKKSFWSFYESKKIPRQLLALPEHRFIIEGVESIEHVNFLRGHKVNLVQGYFWPALICDL</sequence>
<dbReference type="eggNOG" id="COG2200">
    <property type="taxonomic scope" value="Bacteria"/>
</dbReference>
<evidence type="ECO:0000313" key="2">
    <source>
        <dbReference type="EMBL" id="ADO47339.1"/>
    </source>
</evidence>
<dbReference type="HOGENOM" id="CLU_1243734_0_0_6"/>
<name>E3G715_ENTLS</name>
<accession>E3G715</accession>
<feature type="domain" description="EAL" evidence="1">
    <location>
        <begin position="8"/>
        <end position="215"/>
    </location>
</feature>
<dbReference type="STRING" id="701347.Entcl_1067"/>
<proteinExistence type="predicted"/>
<dbReference type="KEGG" id="esc:Entcl_1067"/>
<dbReference type="Proteomes" id="UP000006872">
    <property type="component" value="Chromosome"/>
</dbReference>
<dbReference type="Pfam" id="PF00563">
    <property type="entry name" value="EAL"/>
    <property type="match status" value="1"/>
</dbReference>
<dbReference type="RefSeq" id="WP_013365090.1">
    <property type="nucleotide sequence ID" value="NC_014618.1"/>
</dbReference>
<dbReference type="Gene3D" id="3.20.20.450">
    <property type="entry name" value="EAL domain"/>
    <property type="match status" value="1"/>
</dbReference>
<organism evidence="2 3">
    <name type="scientific">Enterobacter lignolyticus (strain SCF1)</name>
    <dbReference type="NCBI Taxonomy" id="701347"/>
    <lineage>
        <taxon>Bacteria</taxon>
        <taxon>Pseudomonadati</taxon>
        <taxon>Pseudomonadota</taxon>
        <taxon>Gammaproteobacteria</taxon>
        <taxon>Enterobacterales</taxon>
        <taxon>Enterobacteriaceae</taxon>
        <taxon>Pluralibacter</taxon>
    </lineage>
</organism>
<dbReference type="SUPFAM" id="SSF141868">
    <property type="entry name" value="EAL domain-like"/>
    <property type="match status" value="1"/>
</dbReference>
<dbReference type="InterPro" id="IPR001633">
    <property type="entry name" value="EAL_dom"/>
</dbReference>
<protein>
    <submittedName>
        <fullName evidence="2">Diguanylate phosphodiesterase</fullName>
    </submittedName>
</protein>
<dbReference type="EMBL" id="CP002272">
    <property type="protein sequence ID" value="ADO47339.1"/>
    <property type="molecule type" value="Genomic_DNA"/>
</dbReference>
<evidence type="ECO:0000313" key="3">
    <source>
        <dbReference type="Proteomes" id="UP000006872"/>
    </source>
</evidence>
<reference evidence="2 3" key="2">
    <citation type="journal article" date="2011" name="Stand. Genomic Sci.">
        <title>Complete genome sequence of 'Enterobacter lignolyticus' SCF1.</title>
        <authorList>
            <person name="Deangelis K.M."/>
            <person name="D'Haeseleer P."/>
            <person name="Chivian D."/>
            <person name="Fortney J.L."/>
            <person name="Khudyakov J."/>
            <person name="Simmons B."/>
            <person name="Woo H."/>
            <person name="Arkin A.P."/>
            <person name="Davenport K.W."/>
            <person name="Goodwin L."/>
            <person name="Chen A."/>
            <person name="Ivanova N."/>
            <person name="Kyrpides N.C."/>
            <person name="Mavromatis K."/>
            <person name="Woyke T."/>
            <person name="Hazen T.C."/>
        </authorList>
    </citation>
    <scope>NUCLEOTIDE SEQUENCE [LARGE SCALE GENOMIC DNA]</scope>
    <source>
        <strain evidence="2 3">SCF1</strain>
    </source>
</reference>
<dbReference type="AlphaFoldDB" id="E3G715"/>
<evidence type="ECO:0000259" key="1">
    <source>
        <dbReference type="Pfam" id="PF00563"/>
    </source>
</evidence>
<keyword evidence="3" id="KW-1185">Reference proteome</keyword>
<reference evidence="3" key="1">
    <citation type="submission" date="2010-10" db="EMBL/GenBank/DDBJ databases">
        <title>Complete sequence of Enterobacter cloacae SCF1.</title>
        <authorList>
            <consortium name="US DOE Joint Genome Institute"/>
            <person name="Lucas S."/>
            <person name="Copeland A."/>
            <person name="Lapidus A."/>
            <person name="Cheng J.-F."/>
            <person name="Bruce D."/>
            <person name="Goodwin L."/>
            <person name="Pitluck S."/>
            <person name="Davenport K."/>
            <person name="Detter J.C."/>
            <person name="Han C."/>
            <person name="Tapia R."/>
            <person name="Land M."/>
            <person name="Hauser L."/>
            <person name="Chang Y.-J."/>
            <person name="Jeffries C."/>
            <person name="Kyrpides N."/>
            <person name="Ivanova N."/>
            <person name="Mikhailova N."/>
            <person name="DeAngelis K."/>
            <person name="Arkin A.P."/>
            <person name="Chivian D."/>
            <person name="Edwards B."/>
            <person name="Woo H."/>
            <person name="Hazen T.C."/>
            <person name="Woyke T."/>
        </authorList>
    </citation>
    <scope>NUCLEOTIDE SEQUENCE [LARGE SCALE GENOMIC DNA]</scope>
    <source>
        <strain evidence="3">SCF1</strain>
    </source>
</reference>
<gene>
    <name evidence="2" type="ordered locus">Entcl_1067</name>
</gene>
<dbReference type="InterPro" id="IPR035919">
    <property type="entry name" value="EAL_sf"/>
</dbReference>